<dbReference type="Gene3D" id="3.40.50.2000">
    <property type="entry name" value="Glycogen Phosphorylase B"/>
    <property type="match status" value="2"/>
</dbReference>
<dbReference type="UniPathway" id="UPA00164"/>
<keyword evidence="6 7" id="KW-0320">Glycogen biosynthesis</keyword>
<dbReference type="RefSeq" id="WP_013157310.1">
    <property type="nucleotide sequence ID" value="NC_014212.1"/>
</dbReference>
<dbReference type="NCBIfam" id="TIGR02095">
    <property type="entry name" value="glgA"/>
    <property type="match status" value="1"/>
</dbReference>
<organism evidence="10 11">
    <name type="scientific">Allomeiothermus silvanus (strain ATCC 700542 / DSM 9946 / NBRC 106475 / NCIMB 13440 / VI-R2)</name>
    <name type="common">Thermus silvanus</name>
    <dbReference type="NCBI Taxonomy" id="526227"/>
    <lineage>
        <taxon>Bacteria</taxon>
        <taxon>Thermotogati</taxon>
        <taxon>Deinococcota</taxon>
        <taxon>Deinococci</taxon>
        <taxon>Thermales</taxon>
        <taxon>Thermaceae</taxon>
        <taxon>Allomeiothermus</taxon>
    </lineage>
</organism>
<dbReference type="HOGENOM" id="CLU_009583_18_2_0"/>
<dbReference type="AlphaFoldDB" id="D7BBS7"/>
<dbReference type="InterPro" id="IPR011835">
    <property type="entry name" value="GS/SS"/>
</dbReference>
<evidence type="ECO:0000313" key="11">
    <source>
        <dbReference type="Proteomes" id="UP000001916"/>
    </source>
</evidence>
<dbReference type="eggNOG" id="COG0297">
    <property type="taxonomic scope" value="Bacteria"/>
</dbReference>
<keyword evidence="4 7" id="KW-0328">Glycosyltransferase</keyword>
<comment type="similarity">
    <text evidence="3 7">Belongs to the glycosyltransferase 1 family. Bacterial/plant glycogen synthase subfamily.</text>
</comment>
<evidence type="ECO:0000259" key="8">
    <source>
        <dbReference type="Pfam" id="PF00534"/>
    </source>
</evidence>
<comment type="pathway">
    <text evidence="7">Glycan biosynthesis; glycogen biosynthesis.</text>
</comment>
<dbReference type="EMBL" id="CP002042">
    <property type="protein sequence ID" value="ADH62723.1"/>
    <property type="molecule type" value="Genomic_DNA"/>
</dbReference>
<evidence type="ECO:0000256" key="2">
    <source>
        <dbReference type="ARBA" id="ARBA00002764"/>
    </source>
</evidence>
<dbReference type="InterPro" id="IPR001296">
    <property type="entry name" value="Glyco_trans_1"/>
</dbReference>
<dbReference type="EC" id="2.4.1.21" evidence="7"/>
<dbReference type="CAZy" id="GT5">
    <property type="family name" value="Glycosyltransferase Family 5"/>
</dbReference>
<dbReference type="SUPFAM" id="SSF53756">
    <property type="entry name" value="UDP-Glycosyltransferase/glycogen phosphorylase"/>
    <property type="match status" value="1"/>
</dbReference>
<keyword evidence="5 7" id="KW-0808">Transferase</keyword>
<evidence type="ECO:0000256" key="1">
    <source>
        <dbReference type="ARBA" id="ARBA00001478"/>
    </source>
</evidence>
<dbReference type="Pfam" id="PF00534">
    <property type="entry name" value="Glycos_transf_1"/>
    <property type="match status" value="1"/>
</dbReference>
<feature type="binding site" evidence="7">
    <location>
        <position position="15"/>
    </location>
    <ligand>
        <name>ADP-alpha-D-glucose</name>
        <dbReference type="ChEBI" id="CHEBI:57498"/>
    </ligand>
</feature>
<dbReference type="GO" id="GO:0005978">
    <property type="term" value="P:glycogen biosynthetic process"/>
    <property type="evidence" value="ECO:0007669"/>
    <property type="project" value="UniProtKB-UniRule"/>
</dbReference>
<reference evidence="10 11" key="1">
    <citation type="journal article" date="2010" name="Stand. Genomic Sci.">
        <title>Complete genome sequence of Meiothermus silvanus type strain (VI-R2).</title>
        <authorList>
            <person name="Sikorski J."/>
            <person name="Tindall B.J."/>
            <person name="Lowry S."/>
            <person name="Lucas S."/>
            <person name="Nolan M."/>
            <person name="Copeland A."/>
            <person name="Glavina Del Rio T."/>
            <person name="Tice H."/>
            <person name="Cheng J.F."/>
            <person name="Han C."/>
            <person name="Pitluck S."/>
            <person name="Liolios K."/>
            <person name="Ivanova N."/>
            <person name="Mavromatis K."/>
            <person name="Mikhailova N."/>
            <person name="Pati A."/>
            <person name="Goodwin L."/>
            <person name="Chen A."/>
            <person name="Palaniappan K."/>
            <person name="Land M."/>
            <person name="Hauser L."/>
            <person name="Chang Y.J."/>
            <person name="Jeffries C.D."/>
            <person name="Rohde M."/>
            <person name="Goker M."/>
            <person name="Woyke T."/>
            <person name="Bristow J."/>
            <person name="Eisen J.A."/>
            <person name="Markowitz V."/>
            <person name="Hugenholtz P."/>
            <person name="Kyrpides N.C."/>
            <person name="Klenk H.P."/>
            <person name="Lapidus A."/>
        </authorList>
    </citation>
    <scope>NUCLEOTIDE SEQUENCE [LARGE SCALE GENOMIC DNA]</scope>
    <source>
        <strain evidence="11">ATCC 700542 / DSM 9946 / VI-R2</strain>
    </source>
</reference>
<dbReference type="HAMAP" id="MF_00484">
    <property type="entry name" value="Glycogen_synth"/>
    <property type="match status" value="1"/>
</dbReference>
<evidence type="ECO:0000256" key="4">
    <source>
        <dbReference type="ARBA" id="ARBA00022676"/>
    </source>
</evidence>
<comment type="catalytic activity">
    <reaction evidence="1 7">
        <text>[(1-&gt;4)-alpha-D-glucosyl](n) + ADP-alpha-D-glucose = [(1-&gt;4)-alpha-D-glucosyl](n+1) + ADP + H(+)</text>
        <dbReference type="Rhea" id="RHEA:18189"/>
        <dbReference type="Rhea" id="RHEA-COMP:9584"/>
        <dbReference type="Rhea" id="RHEA-COMP:9587"/>
        <dbReference type="ChEBI" id="CHEBI:15378"/>
        <dbReference type="ChEBI" id="CHEBI:15444"/>
        <dbReference type="ChEBI" id="CHEBI:57498"/>
        <dbReference type="ChEBI" id="CHEBI:456216"/>
        <dbReference type="EC" id="2.4.1.21"/>
    </reaction>
</comment>
<dbReference type="PANTHER" id="PTHR45825:SF11">
    <property type="entry name" value="ALPHA AMYLASE DOMAIN-CONTAINING PROTEIN"/>
    <property type="match status" value="1"/>
</dbReference>
<dbReference type="InterPro" id="IPR013534">
    <property type="entry name" value="Starch_synth_cat_dom"/>
</dbReference>
<evidence type="ECO:0000256" key="3">
    <source>
        <dbReference type="ARBA" id="ARBA00010281"/>
    </source>
</evidence>
<proteinExistence type="inferred from homology"/>
<dbReference type="STRING" id="526227.Mesil_0810"/>
<dbReference type="PANTHER" id="PTHR45825">
    <property type="entry name" value="GRANULE-BOUND STARCH SYNTHASE 1, CHLOROPLASTIC/AMYLOPLASTIC"/>
    <property type="match status" value="1"/>
</dbReference>
<feature type="domain" description="Starch synthase catalytic" evidence="9">
    <location>
        <begin position="2"/>
        <end position="219"/>
    </location>
</feature>
<dbReference type="GO" id="GO:0009011">
    <property type="term" value="F:alpha-1,4-glucan glucosyltransferase (ADP-glucose donor) activity"/>
    <property type="evidence" value="ECO:0007669"/>
    <property type="project" value="UniProtKB-UniRule"/>
</dbReference>
<dbReference type="CDD" id="cd03791">
    <property type="entry name" value="GT5_Glycogen_synthase_DULL1-like"/>
    <property type="match status" value="1"/>
</dbReference>
<evidence type="ECO:0000259" key="9">
    <source>
        <dbReference type="Pfam" id="PF08323"/>
    </source>
</evidence>
<accession>D7BBS7</accession>
<evidence type="ECO:0000256" key="5">
    <source>
        <dbReference type="ARBA" id="ARBA00022679"/>
    </source>
</evidence>
<dbReference type="KEGG" id="msv:Mesil_0810"/>
<keyword evidence="11" id="KW-1185">Reference proteome</keyword>
<dbReference type="Proteomes" id="UP000001916">
    <property type="component" value="Chromosome"/>
</dbReference>
<dbReference type="Pfam" id="PF08323">
    <property type="entry name" value="Glyco_transf_5"/>
    <property type="match status" value="1"/>
</dbReference>
<sequence>MRVAFVASEAFPFAKVGGLGDVVGSLPQALRKKGLETTIFIPWYWGINGYYVGEGHFNFAGGREQFGIGHLEHGGVRYVLVGLPDFARDKPYGYEDDFRRFVRFQMAVAELLRDFDLVHCHDWQAALLPLLRNLGWFPGRTVYTIHNLAYQGIWGSQDFYAWTGLPGETYYGGGLEHRGAINLMKCGIVNADAVTTVSPRYAWEITTPEGGEGLDGVLRALRWKLRGILNGLDTEYWNPATDRYLKHRYSVEDLSGKYQTRAELLAEFGLEDRPTLGVVSRFAYQKGIDLILGALPGLMELGVNLFVLGSGDPNLERSFAWVADRHPGRITYVQGYNEPLAHRIYAGCDGFLMPSRFEPCGLAQMIAMRYGTPPIARAVGGLIDTVRHWETGFLFESMDAGGVWWGVSEFLKHPDRKQVALNGMREDFSWEKPATEYLELYRGLVAHG</sequence>
<dbReference type="OrthoDB" id="9808590at2"/>
<evidence type="ECO:0000256" key="6">
    <source>
        <dbReference type="ARBA" id="ARBA00023056"/>
    </source>
</evidence>
<evidence type="ECO:0000256" key="7">
    <source>
        <dbReference type="HAMAP-Rule" id="MF_00484"/>
    </source>
</evidence>
<comment type="function">
    <text evidence="2 7">Synthesizes alpha-1,4-glucan chains using ADP-glucose.</text>
</comment>
<name>D7BBS7_ALLS1</name>
<gene>
    <name evidence="7" type="primary">glgA</name>
    <name evidence="10" type="ordered locus">Mesil_0810</name>
</gene>
<protein>
    <recommendedName>
        <fullName evidence="7">Glycogen synthase</fullName>
        <ecNumber evidence="7">2.4.1.21</ecNumber>
    </recommendedName>
    <alternativeName>
        <fullName evidence="7">Starch [bacterial glycogen] synthase</fullName>
    </alternativeName>
</protein>
<feature type="domain" description="Glycosyl transferase family 1" evidence="8">
    <location>
        <begin position="269"/>
        <end position="416"/>
    </location>
</feature>
<dbReference type="GO" id="GO:0004373">
    <property type="term" value="F:alpha-1,4-glucan glucosyltransferase (UDP-glucose donor) activity"/>
    <property type="evidence" value="ECO:0007669"/>
    <property type="project" value="InterPro"/>
</dbReference>
<evidence type="ECO:0000313" key="10">
    <source>
        <dbReference type="EMBL" id="ADH62723.1"/>
    </source>
</evidence>